<dbReference type="Gene3D" id="1.10.1060.10">
    <property type="entry name" value="Alpha-helical ferredoxin"/>
    <property type="match status" value="1"/>
</dbReference>
<dbReference type="InterPro" id="IPR009051">
    <property type="entry name" value="Helical_ferredxn"/>
</dbReference>
<keyword evidence="5" id="KW-0274">FAD</keyword>
<dbReference type="Pfam" id="PF02913">
    <property type="entry name" value="FAD-oxidase_C"/>
    <property type="match status" value="1"/>
</dbReference>
<evidence type="ECO:0000256" key="1">
    <source>
        <dbReference type="ARBA" id="ARBA00001974"/>
    </source>
</evidence>
<comment type="cofactor">
    <cofactor evidence="1">
        <name>FAD</name>
        <dbReference type="ChEBI" id="CHEBI:57692"/>
    </cofactor>
</comment>
<dbReference type="Gene3D" id="3.30.465.10">
    <property type="match status" value="1"/>
</dbReference>
<feature type="domain" description="FAD-binding PCMH-type" evidence="12">
    <location>
        <begin position="34"/>
        <end position="262"/>
    </location>
</feature>
<dbReference type="RefSeq" id="WP_138730790.1">
    <property type="nucleotide sequence ID" value="NZ_SRMP02000016.1"/>
</dbReference>
<dbReference type="PANTHER" id="PTHR11748">
    <property type="entry name" value="D-LACTATE DEHYDROGENASE"/>
    <property type="match status" value="1"/>
</dbReference>
<sequence>MANIAKFLSLILPKDQIKTNLIDLVSYASDAGFYCLRPKAVVLPKSEEEIIKLFDFSREHQIPLVFRAAGTSLSGQAITDGILVDLSQHWDKIQVEGNGAFVRVQPGAIGSVVNAHLNKYGRKIGPDPASINSAMMGGILSNNASGMCCGVSNNSYHTIKYIRFVLPNGKSYSTEIGIDYERFKQECSILYHQLLALRFQLIKRTEIFERIRSKYRTKNTVGYSINAFIDFTEPLDILAHLLIGAEGTLGFIAEAVMETIPDHPTKSTALLYFTDICSACKAIVPLTRSGAAAVELMDRASLRSIEDISGIPAIIKTLPETAAALLIEYQGENSLETQTKIDSFLSIVAQLELLNEASFTSIPHEQALLWKVRKGMFPAVGAVRASGTTVILEDVAFPVEKLGDAIIDLQGLFGKYDYQKAIIFGHAKDGNIHFVVTQSFDTKEEVQRYADFLDEVVELVVKKYDGALKAEHGTGRNMAPFVETEWGGEIYQIMRSLKELIDPENFLNPGVIINSDKKAHISNLKELPKVEEEVDRCMECGFCEHKCPSRNLTLTPRRRIVIRRELQKFKRQNNRKDYKTLLNEYQYHGLDTCAVDGLCATACPVDIDTGDLVKRLRRENHSVIANKIALQTAKHFKAVSGIIRFALASGILANKIIGGKTMFRFTKGIRKIVPSFPLWSSQLALAKAIPQTNEKQGLMAKVVYFPTCISRIMGDVDRDEKGVMQLFLDVSKKADIAVIIPMSIQTQCCGQIYSSKGFKDAYTYTVNKTISELWETTQGGRYPVVLDITSCTQTLTNCRPALSLVNKKKFDALKIIDSLAYLHDYIMPKVRISKKKSRIVLHPVCSLQKMDGLDRRFTAIAKHFADEVMLPLFAGCCGMAGDRGFIYPELTKSAMLLEKDEVCSSKVYEGYYSSSKTCEMALSEAIGENYQSILKLADECTL</sequence>
<evidence type="ECO:0000256" key="5">
    <source>
        <dbReference type="ARBA" id="ARBA00022827"/>
    </source>
</evidence>
<dbReference type="InterPro" id="IPR017900">
    <property type="entry name" value="4Fe4S_Fe_S_CS"/>
</dbReference>
<dbReference type="EMBL" id="SRMP02000016">
    <property type="protein sequence ID" value="MFN0291948.1"/>
    <property type="molecule type" value="Genomic_DNA"/>
</dbReference>
<dbReference type="Proteomes" id="UP001517367">
    <property type="component" value="Unassembled WGS sequence"/>
</dbReference>
<dbReference type="PROSITE" id="PS51379">
    <property type="entry name" value="4FE4S_FER_2"/>
    <property type="match status" value="1"/>
</dbReference>
<keyword evidence="14" id="KW-1185">Reference proteome</keyword>
<accession>A0ABW9JL61</accession>
<keyword evidence="6" id="KW-0809">Transit peptide</keyword>
<dbReference type="InterPro" id="IPR016164">
    <property type="entry name" value="FAD-linked_Oxase-like_C"/>
</dbReference>
<dbReference type="PROSITE" id="PS00198">
    <property type="entry name" value="4FE4S_FER_1"/>
    <property type="match status" value="1"/>
</dbReference>
<evidence type="ECO:0000256" key="3">
    <source>
        <dbReference type="ARBA" id="ARBA00022630"/>
    </source>
</evidence>
<keyword evidence="7" id="KW-0560">Oxidoreductase</keyword>
<evidence type="ECO:0000259" key="12">
    <source>
        <dbReference type="PROSITE" id="PS51387"/>
    </source>
</evidence>
<dbReference type="EC" id="1.1.2.4" evidence="10"/>
<dbReference type="InterPro" id="IPR016166">
    <property type="entry name" value="FAD-bd_PCMH"/>
</dbReference>
<name>A0ABW9JL61_9SPHI</name>
<evidence type="ECO:0000256" key="9">
    <source>
        <dbReference type="ARBA" id="ARBA00023014"/>
    </source>
</evidence>
<evidence type="ECO:0000256" key="7">
    <source>
        <dbReference type="ARBA" id="ARBA00023002"/>
    </source>
</evidence>
<dbReference type="PROSITE" id="PS51387">
    <property type="entry name" value="FAD_PCMH"/>
    <property type="match status" value="1"/>
</dbReference>
<evidence type="ECO:0000256" key="4">
    <source>
        <dbReference type="ARBA" id="ARBA00022723"/>
    </source>
</evidence>
<organism evidence="13 14">
    <name type="scientific">Pedobacter helvus</name>
    <dbReference type="NCBI Taxonomy" id="2563444"/>
    <lineage>
        <taxon>Bacteria</taxon>
        <taxon>Pseudomonadati</taxon>
        <taxon>Bacteroidota</taxon>
        <taxon>Sphingobacteriia</taxon>
        <taxon>Sphingobacteriales</taxon>
        <taxon>Sphingobacteriaceae</taxon>
        <taxon>Pedobacter</taxon>
    </lineage>
</organism>
<evidence type="ECO:0000256" key="2">
    <source>
        <dbReference type="ARBA" id="ARBA00008000"/>
    </source>
</evidence>
<evidence type="ECO:0000313" key="14">
    <source>
        <dbReference type="Proteomes" id="UP001517367"/>
    </source>
</evidence>
<dbReference type="Pfam" id="PF01565">
    <property type="entry name" value="FAD_binding_4"/>
    <property type="match status" value="1"/>
</dbReference>
<dbReference type="SUPFAM" id="SSF46548">
    <property type="entry name" value="alpha-helical ferredoxin"/>
    <property type="match status" value="1"/>
</dbReference>
<keyword evidence="3" id="KW-0285">Flavoprotein</keyword>
<dbReference type="SUPFAM" id="SSF55103">
    <property type="entry name" value="FAD-linked oxidases, C-terminal domain"/>
    <property type="match status" value="1"/>
</dbReference>
<dbReference type="InterPro" id="IPR016167">
    <property type="entry name" value="FAD-bd_PCMH_sub1"/>
</dbReference>
<evidence type="ECO:0000256" key="8">
    <source>
        <dbReference type="ARBA" id="ARBA00023004"/>
    </source>
</evidence>
<comment type="caution">
    <text evidence="13">The sequence shown here is derived from an EMBL/GenBank/DDBJ whole genome shotgun (WGS) entry which is preliminary data.</text>
</comment>
<gene>
    <name evidence="13" type="ORF">E5L68_011140</name>
</gene>
<protein>
    <recommendedName>
        <fullName evidence="10">D-lactate dehydrogenase (cytochrome)</fullName>
        <ecNumber evidence="10">1.1.2.4</ecNumber>
    </recommendedName>
</protein>
<proteinExistence type="inferred from homology"/>
<dbReference type="PANTHER" id="PTHR11748:SF111">
    <property type="entry name" value="D-LACTATE DEHYDROGENASE, MITOCHONDRIAL-RELATED"/>
    <property type="match status" value="1"/>
</dbReference>
<dbReference type="InterPro" id="IPR004113">
    <property type="entry name" value="FAD-bd_oxidored_4_C"/>
</dbReference>
<keyword evidence="4" id="KW-0479">Metal-binding</keyword>
<dbReference type="InterPro" id="IPR017896">
    <property type="entry name" value="4Fe4S_Fe-S-bd"/>
</dbReference>
<dbReference type="SUPFAM" id="SSF56176">
    <property type="entry name" value="FAD-binding/transporter-associated domain-like"/>
    <property type="match status" value="1"/>
</dbReference>
<keyword evidence="9" id="KW-0411">Iron-sulfur</keyword>
<keyword evidence="8" id="KW-0408">Iron</keyword>
<evidence type="ECO:0000313" key="13">
    <source>
        <dbReference type="EMBL" id="MFN0291948.1"/>
    </source>
</evidence>
<dbReference type="Gene3D" id="3.30.70.2190">
    <property type="match status" value="1"/>
</dbReference>
<dbReference type="Gene3D" id="3.30.43.10">
    <property type="entry name" value="Uridine Diphospho-n-acetylenolpyruvylglucosamine Reductase, domain 2"/>
    <property type="match status" value="1"/>
</dbReference>
<dbReference type="InterPro" id="IPR006094">
    <property type="entry name" value="Oxid_FAD_bind_N"/>
</dbReference>
<dbReference type="InterPro" id="IPR016169">
    <property type="entry name" value="FAD-bd_PCMH_sub2"/>
</dbReference>
<evidence type="ECO:0000259" key="11">
    <source>
        <dbReference type="PROSITE" id="PS51379"/>
    </source>
</evidence>
<evidence type="ECO:0000256" key="6">
    <source>
        <dbReference type="ARBA" id="ARBA00022946"/>
    </source>
</evidence>
<evidence type="ECO:0000256" key="10">
    <source>
        <dbReference type="ARBA" id="ARBA00038897"/>
    </source>
</evidence>
<dbReference type="InterPro" id="IPR036318">
    <property type="entry name" value="FAD-bd_PCMH-like_sf"/>
</dbReference>
<feature type="domain" description="4Fe-4S ferredoxin-type" evidence="11">
    <location>
        <begin position="528"/>
        <end position="557"/>
    </location>
</feature>
<comment type="similarity">
    <text evidence="2">Belongs to the FAD-binding oxidoreductase/transferase type 4 family.</text>
</comment>
<dbReference type="Gene3D" id="3.30.70.2740">
    <property type="match status" value="1"/>
</dbReference>
<dbReference type="Pfam" id="PF13183">
    <property type="entry name" value="Fer4_8"/>
    <property type="match status" value="1"/>
</dbReference>
<reference evidence="13 14" key="1">
    <citation type="submission" date="2024-12" db="EMBL/GenBank/DDBJ databases">
        <authorList>
            <person name="Hu S."/>
        </authorList>
    </citation>
    <scope>NUCLEOTIDE SEQUENCE [LARGE SCALE GENOMIC DNA]</scope>
    <source>
        <strain evidence="13 14">P-25</strain>
    </source>
</reference>